<feature type="transmembrane region" description="Helical" evidence="9">
    <location>
        <begin position="358"/>
        <end position="378"/>
    </location>
</feature>
<comment type="catalytic activity">
    <reaction evidence="8">
        <text>4-hydroxybenzoate + (2E)-geranyl diphosphate = 3-geranyl-4-hydroxybenzoate + diphosphate</text>
        <dbReference type="Rhea" id="RHEA:27854"/>
        <dbReference type="ChEBI" id="CHEBI:17879"/>
        <dbReference type="ChEBI" id="CHEBI:33019"/>
        <dbReference type="ChEBI" id="CHEBI:58057"/>
        <dbReference type="ChEBI" id="CHEBI:60878"/>
        <dbReference type="EC" id="2.5.1.93"/>
    </reaction>
</comment>
<feature type="transmembrane region" description="Helical" evidence="9">
    <location>
        <begin position="203"/>
        <end position="223"/>
    </location>
</feature>
<dbReference type="InterPro" id="IPR039653">
    <property type="entry name" value="Prenyltransferase"/>
</dbReference>
<dbReference type="NCBIfam" id="TIGR01474">
    <property type="entry name" value="ubiA_proteo"/>
    <property type="match status" value="1"/>
</dbReference>
<feature type="transmembrane region" description="Helical" evidence="9">
    <location>
        <begin position="316"/>
        <end position="337"/>
    </location>
</feature>
<keyword evidence="11" id="KW-1185">Reference proteome</keyword>
<dbReference type="CDD" id="cd13959">
    <property type="entry name" value="PT_UbiA_COQ2"/>
    <property type="match status" value="1"/>
</dbReference>
<dbReference type="GO" id="GO:0008299">
    <property type="term" value="P:isoprenoid biosynthetic process"/>
    <property type="evidence" value="ECO:0007669"/>
    <property type="project" value="UniProtKB-UniRule"/>
</dbReference>
<comment type="cofactor">
    <cofactor evidence="1 9">
        <name>Mg(2+)</name>
        <dbReference type="ChEBI" id="CHEBI:18420"/>
    </cofactor>
</comment>
<dbReference type="PROSITE" id="PS00943">
    <property type="entry name" value="UBIA"/>
    <property type="match status" value="1"/>
</dbReference>
<protein>
    <recommendedName>
        <fullName evidence="9">4-hydroxybenzoate polyprenyltransferase, mitochondrial</fullName>
        <shortName evidence="9">4-HB polyprenyltransferase</shortName>
        <ecNumber evidence="9">2.5.1.39</ecNumber>
    </recommendedName>
    <alternativeName>
        <fullName evidence="9">Para-hydroxybenzoate--polyprenyltransferase</fullName>
        <shortName evidence="9">PHB:PPT</shortName>
        <shortName evidence="9">PHB:polyprenyltransferase</shortName>
    </alternativeName>
</protein>
<feature type="transmembrane region" description="Helical" evidence="9">
    <location>
        <begin position="278"/>
        <end position="296"/>
    </location>
</feature>
<dbReference type="InterPro" id="IPR000537">
    <property type="entry name" value="UbiA_prenyltransferase"/>
</dbReference>
<dbReference type="Proteomes" id="UP000775213">
    <property type="component" value="Unassembled WGS sequence"/>
</dbReference>
<evidence type="ECO:0000256" key="8">
    <source>
        <dbReference type="ARBA" id="ARBA00050283"/>
    </source>
</evidence>
<dbReference type="GO" id="GO:0008412">
    <property type="term" value="F:4-hydroxybenzoate polyprenyltransferase activity"/>
    <property type="evidence" value="ECO:0007669"/>
    <property type="project" value="UniProtKB-EC"/>
</dbReference>
<gene>
    <name evidence="10" type="ORF">IEQ34_025196</name>
</gene>
<comment type="catalytic activity">
    <reaction evidence="9">
        <text>an all-trans-polyprenyl diphosphate + 4-hydroxybenzoate = a 4-hydroxy-3-(all-trans-polyprenyl)benzoate + diphosphate</text>
        <dbReference type="Rhea" id="RHEA:44504"/>
        <dbReference type="Rhea" id="RHEA-COMP:9514"/>
        <dbReference type="Rhea" id="RHEA-COMP:9564"/>
        <dbReference type="ChEBI" id="CHEBI:17879"/>
        <dbReference type="ChEBI" id="CHEBI:33019"/>
        <dbReference type="ChEBI" id="CHEBI:58914"/>
        <dbReference type="ChEBI" id="CHEBI:78396"/>
        <dbReference type="EC" id="2.5.1.39"/>
    </reaction>
</comment>
<dbReference type="GO" id="GO:0006744">
    <property type="term" value="P:ubiquinone biosynthetic process"/>
    <property type="evidence" value="ECO:0007669"/>
    <property type="project" value="UniProtKB-UniRule"/>
</dbReference>
<dbReference type="EC" id="2.5.1.39" evidence="9"/>
<dbReference type="AlphaFoldDB" id="A0AAV7FQJ1"/>
<evidence type="ECO:0000256" key="9">
    <source>
        <dbReference type="HAMAP-Rule" id="MF_03189"/>
    </source>
</evidence>
<dbReference type="Gene3D" id="1.20.120.1780">
    <property type="entry name" value="UbiA prenyltransferase"/>
    <property type="match status" value="1"/>
</dbReference>
<evidence type="ECO:0000256" key="1">
    <source>
        <dbReference type="ARBA" id="ARBA00001946"/>
    </source>
</evidence>
<evidence type="ECO:0000313" key="10">
    <source>
        <dbReference type="EMBL" id="KAH0445974.1"/>
    </source>
</evidence>
<dbReference type="EMBL" id="JAGFBR010000294">
    <property type="protein sequence ID" value="KAH0445974.1"/>
    <property type="molecule type" value="Genomic_DNA"/>
</dbReference>
<comment type="similarity">
    <text evidence="3 9">Belongs to the UbiA prenyltransferase family.</text>
</comment>
<comment type="pathway">
    <text evidence="9">Cofactor biosynthesis; ubiquinone biosynthesis.</text>
</comment>
<accession>A0AAV7FQJ1</accession>
<keyword evidence="4 9" id="KW-0808">Transferase</keyword>
<evidence type="ECO:0000256" key="7">
    <source>
        <dbReference type="ARBA" id="ARBA00023136"/>
    </source>
</evidence>
<dbReference type="FunFam" id="1.20.120.1780:FF:000001">
    <property type="entry name" value="4-hydroxybenzoate octaprenyltransferase"/>
    <property type="match status" value="1"/>
</dbReference>
<dbReference type="InterPro" id="IPR044878">
    <property type="entry name" value="UbiA_sf"/>
</dbReference>
<proteinExistence type="inferred from homology"/>
<reference evidence="10 11" key="1">
    <citation type="journal article" date="2021" name="Hortic Res">
        <title>Chromosome-scale assembly of the Dendrobium chrysotoxum genome enhances the understanding of orchid evolution.</title>
        <authorList>
            <person name="Zhang Y."/>
            <person name="Zhang G.Q."/>
            <person name="Zhang D."/>
            <person name="Liu X.D."/>
            <person name="Xu X.Y."/>
            <person name="Sun W.H."/>
            <person name="Yu X."/>
            <person name="Zhu X."/>
            <person name="Wang Z.W."/>
            <person name="Zhao X."/>
            <person name="Zhong W.Y."/>
            <person name="Chen H."/>
            <person name="Yin W.L."/>
            <person name="Huang T."/>
            <person name="Niu S.C."/>
            <person name="Liu Z.J."/>
        </authorList>
    </citation>
    <scope>NUCLEOTIDE SEQUENCE [LARGE SCALE GENOMIC DNA]</scope>
    <source>
        <strain evidence="10">Lindl</strain>
    </source>
</reference>
<comment type="function">
    <text evidence="9">Catalyzes the prenylation of para-hydroxybenzoate (PHB) with an all-trans polyprenyl group. Mediates the second step in the final reaction sequence of coenzyme Q (CoQ) biosynthesis, which is the condensation of the polyisoprenoid side chain with PHB, generating the first membrane-bound Q intermediate.</text>
</comment>
<dbReference type="PANTHER" id="PTHR11048">
    <property type="entry name" value="PRENYLTRANSFERASES"/>
    <property type="match status" value="1"/>
</dbReference>
<keyword evidence="5 9" id="KW-0812">Transmembrane</keyword>
<dbReference type="FunFam" id="1.10.357.140:FF:000003">
    <property type="entry name" value="4-hydroxybenzoate polyprenyltransferase, mitochondrial"/>
    <property type="match status" value="1"/>
</dbReference>
<evidence type="ECO:0000256" key="2">
    <source>
        <dbReference type="ARBA" id="ARBA00004141"/>
    </source>
</evidence>
<dbReference type="GO" id="GO:0102930">
    <property type="term" value="F:4-hydroxybenzoate geranyltransferase activity"/>
    <property type="evidence" value="ECO:0007669"/>
    <property type="project" value="UniProtKB-EC"/>
</dbReference>
<comment type="caution">
    <text evidence="10">The sequence shown here is derived from an EMBL/GenBank/DDBJ whole genome shotgun (WGS) entry which is preliminary data.</text>
</comment>
<evidence type="ECO:0000313" key="11">
    <source>
        <dbReference type="Proteomes" id="UP000775213"/>
    </source>
</evidence>
<keyword evidence="9" id="KW-0414">Isoprene biosynthesis</keyword>
<dbReference type="PANTHER" id="PTHR11048:SF28">
    <property type="entry name" value="4-HYDROXYBENZOATE POLYPRENYLTRANSFERASE, MITOCHONDRIAL"/>
    <property type="match status" value="1"/>
</dbReference>
<evidence type="ECO:0000256" key="4">
    <source>
        <dbReference type="ARBA" id="ARBA00022679"/>
    </source>
</evidence>
<feature type="transmembrane region" description="Helical" evidence="9">
    <location>
        <begin position="107"/>
        <end position="128"/>
    </location>
</feature>
<comment type="subcellular location">
    <subcellularLocation>
        <location evidence="2">Membrane</location>
        <topology evidence="2">Multi-pass membrane protein</topology>
    </subcellularLocation>
    <subcellularLocation>
        <location evidence="9">Mitochondrion inner membrane</location>
        <topology evidence="9">Multi-pass membrane protein</topology>
        <orientation evidence="9">Matrix side</orientation>
    </subcellularLocation>
</comment>
<dbReference type="GO" id="GO:0005743">
    <property type="term" value="C:mitochondrial inner membrane"/>
    <property type="evidence" value="ECO:0007669"/>
    <property type="project" value="UniProtKB-SubCell"/>
</dbReference>
<dbReference type="Gene3D" id="1.10.357.140">
    <property type="entry name" value="UbiA prenyltransferase"/>
    <property type="match status" value="1"/>
</dbReference>
<keyword evidence="9" id="KW-0999">Mitochondrion inner membrane</keyword>
<dbReference type="Pfam" id="PF01040">
    <property type="entry name" value="UbiA"/>
    <property type="match status" value="1"/>
</dbReference>
<feature type="transmembrane region" description="Helical" evidence="9">
    <location>
        <begin position="148"/>
        <end position="172"/>
    </location>
</feature>
<feature type="transmembrane region" description="Helical" evidence="9">
    <location>
        <begin position="178"/>
        <end position="196"/>
    </location>
</feature>
<dbReference type="HAMAP" id="MF_01635">
    <property type="entry name" value="UbiA"/>
    <property type="match status" value="1"/>
</dbReference>
<evidence type="ECO:0000256" key="6">
    <source>
        <dbReference type="ARBA" id="ARBA00022989"/>
    </source>
</evidence>
<organism evidence="10 11">
    <name type="scientific">Dendrobium chrysotoxum</name>
    <name type="common">Orchid</name>
    <dbReference type="NCBI Taxonomy" id="161865"/>
    <lineage>
        <taxon>Eukaryota</taxon>
        <taxon>Viridiplantae</taxon>
        <taxon>Streptophyta</taxon>
        <taxon>Embryophyta</taxon>
        <taxon>Tracheophyta</taxon>
        <taxon>Spermatophyta</taxon>
        <taxon>Magnoliopsida</taxon>
        <taxon>Liliopsida</taxon>
        <taxon>Asparagales</taxon>
        <taxon>Orchidaceae</taxon>
        <taxon>Epidendroideae</taxon>
        <taxon>Malaxideae</taxon>
        <taxon>Dendrobiinae</taxon>
        <taxon>Dendrobium</taxon>
    </lineage>
</organism>
<dbReference type="InterPro" id="IPR006370">
    <property type="entry name" value="HB_polyprenyltransferase-like"/>
</dbReference>
<dbReference type="InterPro" id="IPR030470">
    <property type="entry name" value="UbiA_prenylTrfase_CS"/>
</dbReference>
<evidence type="ECO:0000256" key="5">
    <source>
        <dbReference type="ARBA" id="ARBA00022692"/>
    </source>
</evidence>
<keyword evidence="9" id="KW-0831">Ubiquinone biosynthesis</keyword>
<keyword evidence="7 9" id="KW-0472">Membrane</keyword>
<name>A0AAV7FQJ1_DENCH</name>
<keyword evidence="9" id="KW-0496">Mitochondrion</keyword>
<keyword evidence="6 9" id="KW-1133">Transmembrane helix</keyword>
<sequence>MMGLRLAGSLLNVQRARPILRPVACYRKTSAVVYSTKAAPITPSRSRQTDDDHALNTKPKPSLLSSLKPFAELARIDKPTGTLLLYLPCTWSLTMAAHANHLPPGLLAWNVFLFGTGAFIMRGAGCTINDMWDRRLDANVSRTRTRPLASGAVTPFQALVFTGVQLSAGLAVLLQLNWYSILLGASSLSLVVIYPLMKRITYWPQLVLGLAFNWGALLGWSAMVGTCSGALNVLLPLYAGSICWTLVYDTIYAHQDKRDDVGVGIKSTALLFGDSTKTILSGFSVATLTLLAASVRQMDHAKPYLLNTEASTVTQFLTDGHPFFVAALATSAAHFFWQIQTVRLDDRADCWSKFRSNTVLGAIIWAGLLLDYAVQVAWADKAETDNM</sequence>
<evidence type="ECO:0000256" key="3">
    <source>
        <dbReference type="ARBA" id="ARBA00005985"/>
    </source>
</evidence>
<feature type="transmembrane region" description="Helical" evidence="9">
    <location>
        <begin position="229"/>
        <end position="248"/>
    </location>
</feature>